<dbReference type="PANTHER" id="PTHR47408">
    <property type="entry name" value="PROTEIN CBG01304-RELATED"/>
    <property type="match status" value="1"/>
</dbReference>
<dbReference type="AlphaFoldDB" id="A0ABD2I675"/>
<sequence length="371" mass="42614">MNKKFVNALFHQQIFKNAVLLPFRHFAALTATQTHIDPVPLSFLRQSEDESEPKTTIMPKWKEEGLKIERNCSNRIFQTIAKEIVDECGLDNSAQDYALWVKAFGSNFSMFFALDQNRHPMGSVSIALYPQVAQWSMFFVKDRFRGHRLGSTLTRRSMELPGSRPVFCYGAADMWFKYAEDYGLNHLLDWRLWSMHANCADVRPERLDNDSSVELKEWREVSFDQVLSFDRLQTVGVDRTAYLQAALRLPQSVAKVAVSKETKEVVGMCQARKLLNRRIGISLFYADRPSIASALLRDVLLQFAGPNPSAHFESLLYKTPSNNTESLRLFRQLTQNGQVDRQVFTPQFSRYALPFPGKRIFSISDQHVSLV</sequence>
<comment type="caution">
    <text evidence="1">The sequence shown here is derived from an EMBL/GenBank/DDBJ whole genome shotgun (WGS) entry which is preliminary data.</text>
</comment>
<evidence type="ECO:0008006" key="3">
    <source>
        <dbReference type="Google" id="ProtNLM"/>
    </source>
</evidence>
<proteinExistence type="predicted"/>
<dbReference type="EMBL" id="JBICCN010000373">
    <property type="protein sequence ID" value="KAL3072941.1"/>
    <property type="molecule type" value="Genomic_DNA"/>
</dbReference>
<name>A0ABD2I675_HETSC</name>
<dbReference type="InterPro" id="IPR016181">
    <property type="entry name" value="Acyl_CoA_acyltransferase"/>
</dbReference>
<keyword evidence="2" id="KW-1185">Reference proteome</keyword>
<dbReference type="SUPFAM" id="SSF55729">
    <property type="entry name" value="Acyl-CoA N-acyltransferases (Nat)"/>
    <property type="match status" value="1"/>
</dbReference>
<gene>
    <name evidence="1" type="ORF">niasHS_017915</name>
</gene>
<accession>A0ABD2I675</accession>
<evidence type="ECO:0000313" key="2">
    <source>
        <dbReference type="Proteomes" id="UP001620645"/>
    </source>
</evidence>
<dbReference type="Proteomes" id="UP001620645">
    <property type="component" value="Unassembled WGS sequence"/>
</dbReference>
<organism evidence="1 2">
    <name type="scientific">Heterodera schachtii</name>
    <name type="common">Sugarbeet cyst nematode worm</name>
    <name type="synonym">Tylenchus schachtii</name>
    <dbReference type="NCBI Taxonomy" id="97005"/>
    <lineage>
        <taxon>Eukaryota</taxon>
        <taxon>Metazoa</taxon>
        <taxon>Ecdysozoa</taxon>
        <taxon>Nematoda</taxon>
        <taxon>Chromadorea</taxon>
        <taxon>Rhabditida</taxon>
        <taxon>Tylenchina</taxon>
        <taxon>Tylenchomorpha</taxon>
        <taxon>Tylenchoidea</taxon>
        <taxon>Heteroderidae</taxon>
        <taxon>Heteroderinae</taxon>
        <taxon>Heterodera</taxon>
    </lineage>
</organism>
<protein>
    <recommendedName>
        <fullName evidence="3">N-acetyltransferase domain-containing protein</fullName>
    </recommendedName>
</protein>
<reference evidence="1 2" key="1">
    <citation type="submission" date="2024-10" db="EMBL/GenBank/DDBJ databases">
        <authorList>
            <person name="Kim D."/>
        </authorList>
    </citation>
    <scope>NUCLEOTIDE SEQUENCE [LARGE SCALE GENOMIC DNA]</scope>
    <source>
        <strain evidence="1">Taebaek</strain>
    </source>
</reference>
<evidence type="ECO:0000313" key="1">
    <source>
        <dbReference type="EMBL" id="KAL3072941.1"/>
    </source>
</evidence>
<dbReference type="Gene3D" id="3.40.630.90">
    <property type="match status" value="1"/>
</dbReference>